<name>A0A540N617_MALBA</name>
<feature type="compositionally biased region" description="Basic and acidic residues" evidence="5">
    <location>
        <begin position="336"/>
        <end position="358"/>
    </location>
</feature>
<dbReference type="AlphaFoldDB" id="A0A540N617"/>
<organism evidence="7 8">
    <name type="scientific">Malus baccata</name>
    <name type="common">Siberian crab apple</name>
    <name type="synonym">Pyrus baccata</name>
    <dbReference type="NCBI Taxonomy" id="106549"/>
    <lineage>
        <taxon>Eukaryota</taxon>
        <taxon>Viridiplantae</taxon>
        <taxon>Streptophyta</taxon>
        <taxon>Embryophyta</taxon>
        <taxon>Tracheophyta</taxon>
        <taxon>Spermatophyta</taxon>
        <taxon>Magnoliopsida</taxon>
        <taxon>eudicotyledons</taxon>
        <taxon>Gunneridae</taxon>
        <taxon>Pentapetalae</taxon>
        <taxon>rosids</taxon>
        <taxon>fabids</taxon>
        <taxon>Rosales</taxon>
        <taxon>Rosaceae</taxon>
        <taxon>Amygdaloideae</taxon>
        <taxon>Maleae</taxon>
        <taxon>Malus</taxon>
    </lineage>
</organism>
<feature type="compositionally biased region" description="Basic residues" evidence="5">
    <location>
        <begin position="899"/>
        <end position="911"/>
    </location>
</feature>
<protein>
    <recommendedName>
        <fullName evidence="6">BHLH domain-containing protein</fullName>
    </recommendedName>
</protein>
<feature type="domain" description="BHLH" evidence="6">
    <location>
        <begin position="912"/>
        <end position="961"/>
    </location>
</feature>
<dbReference type="PANTHER" id="PTHR46807:SF1">
    <property type="entry name" value="TRANSCRIPTION FACTOR PIF3"/>
    <property type="match status" value="1"/>
</dbReference>
<dbReference type="InterPro" id="IPR036638">
    <property type="entry name" value="HLH_DNA-bd_sf"/>
</dbReference>
<dbReference type="PROSITE" id="PS50888">
    <property type="entry name" value="BHLH"/>
    <property type="match status" value="2"/>
</dbReference>
<evidence type="ECO:0000256" key="2">
    <source>
        <dbReference type="ARBA" id="ARBA00023015"/>
    </source>
</evidence>
<feature type="region of interest" description="Disordered" evidence="5">
    <location>
        <begin position="138"/>
        <end position="168"/>
    </location>
</feature>
<proteinExistence type="predicted"/>
<dbReference type="GO" id="GO:0003700">
    <property type="term" value="F:DNA-binding transcription factor activity"/>
    <property type="evidence" value="ECO:0007669"/>
    <property type="project" value="InterPro"/>
</dbReference>
<feature type="compositionally biased region" description="Basic residues" evidence="5">
    <location>
        <begin position="442"/>
        <end position="454"/>
    </location>
</feature>
<dbReference type="SMART" id="SM00353">
    <property type="entry name" value="HLH"/>
    <property type="match status" value="2"/>
</dbReference>
<feature type="compositionally biased region" description="Polar residues" evidence="5">
    <location>
        <begin position="37"/>
        <end position="57"/>
    </location>
</feature>
<feature type="compositionally biased region" description="Polar residues" evidence="5">
    <location>
        <begin position="304"/>
        <end position="330"/>
    </location>
</feature>
<feature type="region of interest" description="Disordered" evidence="5">
    <location>
        <begin position="1127"/>
        <end position="1172"/>
    </location>
</feature>
<feature type="region of interest" description="Disordered" evidence="5">
    <location>
        <begin position="37"/>
        <end position="67"/>
    </location>
</feature>
<reference evidence="7 8" key="1">
    <citation type="journal article" date="2019" name="G3 (Bethesda)">
        <title>Sequencing of a Wild Apple (Malus baccata) Genome Unravels the Differences Between Cultivated and Wild Apple Species Regarding Disease Resistance and Cold Tolerance.</title>
        <authorList>
            <person name="Chen X."/>
        </authorList>
    </citation>
    <scope>NUCLEOTIDE SEQUENCE [LARGE SCALE GENOMIC DNA]</scope>
    <source>
        <strain evidence="8">cv. Shandingzi</strain>
        <tissue evidence="7">Leaves</tissue>
    </source>
</reference>
<dbReference type="InterPro" id="IPR011598">
    <property type="entry name" value="bHLH_dom"/>
</dbReference>
<feature type="compositionally biased region" description="Polar residues" evidence="5">
    <location>
        <begin position="1136"/>
        <end position="1150"/>
    </location>
</feature>
<keyword evidence="2" id="KW-0805">Transcription regulation</keyword>
<dbReference type="FunFam" id="4.10.280.10:FF:000004">
    <property type="entry name" value="Basic helix-loop-helix transcription factor"/>
    <property type="match status" value="2"/>
</dbReference>
<feature type="compositionally biased region" description="Basic and acidic residues" evidence="5">
    <location>
        <begin position="797"/>
        <end position="815"/>
    </location>
</feature>
<keyword evidence="4" id="KW-0539">Nucleus</keyword>
<feature type="region of interest" description="Disordered" evidence="5">
    <location>
        <begin position="797"/>
        <end position="915"/>
    </location>
</feature>
<dbReference type="STRING" id="106549.A0A540N617"/>
<feature type="compositionally biased region" description="Polar residues" evidence="5">
    <location>
        <begin position="230"/>
        <end position="239"/>
    </location>
</feature>
<feature type="compositionally biased region" description="Basic and acidic residues" evidence="5">
    <location>
        <begin position="878"/>
        <end position="888"/>
    </location>
</feature>
<dbReference type="EMBL" id="VIEB01000103">
    <property type="protein sequence ID" value="TQE06459.1"/>
    <property type="molecule type" value="Genomic_DNA"/>
</dbReference>
<keyword evidence="3" id="KW-0804">Transcription</keyword>
<dbReference type="GO" id="GO:0046983">
    <property type="term" value="F:protein dimerization activity"/>
    <property type="evidence" value="ECO:0007669"/>
    <property type="project" value="InterPro"/>
</dbReference>
<dbReference type="InterPro" id="IPR044273">
    <property type="entry name" value="PIF3-like"/>
</dbReference>
<dbReference type="InterPro" id="IPR047265">
    <property type="entry name" value="PIF1-like_bHLH"/>
</dbReference>
<feature type="region of interest" description="Disordered" evidence="5">
    <location>
        <begin position="303"/>
        <end position="458"/>
    </location>
</feature>
<dbReference type="GO" id="GO:0010017">
    <property type="term" value="P:red or far-red light signaling pathway"/>
    <property type="evidence" value="ECO:0007669"/>
    <property type="project" value="UniProtKB-ARBA"/>
</dbReference>
<comment type="caution">
    <text evidence="7">The sequence shown here is derived from an EMBL/GenBank/DDBJ whole genome shotgun (WGS) entry which is preliminary data.</text>
</comment>
<evidence type="ECO:0000256" key="5">
    <source>
        <dbReference type="SAM" id="MobiDB-lite"/>
    </source>
</evidence>
<evidence type="ECO:0000313" key="7">
    <source>
        <dbReference type="EMBL" id="TQE06459.1"/>
    </source>
</evidence>
<comment type="subcellular location">
    <subcellularLocation>
        <location evidence="1">Nucleus</location>
    </subcellularLocation>
</comment>
<feature type="compositionally biased region" description="Polar residues" evidence="5">
    <location>
        <begin position="149"/>
        <end position="161"/>
    </location>
</feature>
<feature type="compositionally biased region" description="Low complexity" evidence="5">
    <location>
        <begin position="192"/>
        <end position="208"/>
    </location>
</feature>
<feature type="compositionally biased region" description="Low complexity" evidence="5">
    <location>
        <begin position="1157"/>
        <end position="1172"/>
    </location>
</feature>
<gene>
    <name evidence="7" type="ORF">C1H46_007958</name>
</gene>
<evidence type="ECO:0000259" key="6">
    <source>
        <dbReference type="PROSITE" id="PS50888"/>
    </source>
</evidence>
<evidence type="ECO:0000313" key="8">
    <source>
        <dbReference type="Proteomes" id="UP000315295"/>
    </source>
</evidence>
<dbReference type="CDD" id="cd11445">
    <property type="entry name" value="bHLH_AtPIF_like"/>
    <property type="match status" value="2"/>
</dbReference>
<evidence type="ECO:0000256" key="3">
    <source>
        <dbReference type="ARBA" id="ARBA00023163"/>
    </source>
</evidence>
<accession>A0A540N617</accession>
<dbReference type="PANTHER" id="PTHR46807">
    <property type="entry name" value="TRANSCRIPTION FACTOR PIF3"/>
    <property type="match status" value="1"/>
</dbReference>
<sequence length="1172" mass="125652">MPFSELYRMAGRVDSSQDFENDFLELVWENGQVVVQGQSSRTRKNPSCNTLPSYNTPKNRDRDVGNSNIGKTGKFGFVVDSELDEIPLSVPSSEMGLSEDDDMLPWLNYSIDEPLHHEYCHDFLPEFSSATANEASSNHNLASIDKRSSSSQVLRDSNPNSAHEDACLQQRNVGKVALIGRADVSRPRTGTSQLYSLSPQQSQASYPSFRSRVSDTAGDNTSATHRDVGKNSNQISSTGGFPGMKMQRQDPVMPRNTNPSIMNFTHFSRPAALAKANVQNNGAMAGSGSSSMERIENKDKFSAATRTNLPESTLIDSSSGAPKESNSQCQPILVRSSDELKATKAKPLEEPCTAKRSEGACQEETSKNDINANDKPCESASRVSPGREKTLEPVVASSVCSGNSVERGSDDPTHALKRKCRETDESECHSDDVEDESVGVKKGAHARGKGSKRGRAAEVHNLSERRRRDRINEKMRALQELIPNCNKVDKASMLDEAIEYLKTLQLQVQIMSMGAGMYMPPMMLSPGMQHMHGPRMAHFSPMGVGMGMGMGMGLGMGFGMGMPDMNGASSSYPMLQVPPMQGGHFPGSHMAGHNAFNGMMGSNLQMFGLPSQGVPMQMQCAPLAPSSGGPLVKSSAGPNAGSSGGPVENVESAPVSGSKDLVQNMNSQVMQNNNANSSINPTSSQGQATNEGFGQTALERVQLHIAQILVLEKTLQYLLAFVHSLCSRSLRAWRFPPDDAMAGSGSSSMESIENKDKFSAATRNNLPESTLIDSSSGAPKESNSQCQPILVRSSDELKATKAKPLEEPCTAKRSEGACQEETSKNDINANDKPCESASRVSPGREKTLEPVVASSVCSGNSVERGSDDPTHALKRKCRETDESECHSDDVEDESVGVKKGAHARGKGSKRGRAAEVHNLSERRRRDRINEKMRALQELIPNCNKVDKASMLDEAIEYLKTLQLQVQIMSMGAGMYMPPMMLSPGMQHMHGPRMAHFSPMGVGMGMGMGMGLGMGFGMGMPDMNGASSSYPMLQVPPMQGGHFPGSHMAGHNAFNGMMGSNLQMFGLPSQGVPMQMQCAPLAPSSGGPLVKSSAGPNAGSSGGPVENVESAPVSGSKDLVQNMNSQVMQNNNANSSINPTSSQGQATNEGFGQTALVRNNVQAADANNNRANR</sequence>
<dbReference type="Gene3D" id="4.10.280.10">
    <property type="entry name" value="Helix-loop-helix DNA-binding domain"/>
    <property type="match status" value="2"/>
</dbReference>
<feature type="region of interest" description="Disordered" evidence="5">
    <location>
        <begin position="625"/>
        <end position="656"/>
    </location>
</feature>
<evidence type="ECO:0000256" key="1">
    <source>
        <dbReference type="ARBA" id="ARBA00004123"/>
    </source>
</evidence>
<evidence type="ECO:0000256" key="4">
    <source>
        <dbReference type="ARBA" id="ARBA00023242"/>
    </source>
</evidence>
<feature type="domain" description="BHLH" evidence="6">
    <location>
        <begin position="455"/>
        <end position="504"/>
    </location>
</feature>
<keyword evidence="8" id="KW-1185">Reference proteome</keyword>
<dbReference type="GO" id="GO:0005634">
    <property type="term" value="C:nucleus"/>
    <property type="evidence" value="ECO:0007669"/>
    <property type="project" value="UniProtKB-SubCell"/>
</dbReference>
<dbReference type="Proteomes" id="UP000315295">
    <property type="component" value="Unassembled WGS sequence"/>
</dbReference>
<feature type="compositionally biased region" description="Basic and acidic residues" evidence="5">
    <location>
        <begin position="421"/>
        <end position="431"/>
    </location>
</feature>
<feature type="region of interest" description="Disordered" evidence="5">
    <location>
        <begin position="188"/>
        <end position="248"/>
    </location>
</feature>
<feature type="region of interest" description="Disordered" evidence="5">
    <location>
        <begin position="1082"/>
        <end position="1113"/>
    </location>
</feature>
<dbReference type="SUPFAM" id="SSF47459">
    <property type="entry name" value="HLH, helix-loop-helix DNA-binding domain"/>
    <property type="match status" value="2"/>
</dbReference>
<dbReference type="Pfam" id="PF00010">
    <property type="entry name" value="HLH"/>
    <property type="match status" value="2"/>
</dbReference>